<sequence length="69" mass="7775">MQADKPPRWRMTLSYRAESGLPPVTHMAADQDEALDLFEADPNRDAVKHIDLMLLPRRPAAVAQPDLSH</sequence>
<name>A0A212SH47_RHOAC</name>
<evidence type="ECO:0000313" key="1">
    <source>
        <dbReference type="EMBL" id="SNB84844.1"/>
    </source>
</evidence>
<accession>A0A212SH47</accession>
<dbReference type="AlphaFoldDB" id="A0A212SH47"/>
<dbReference type="OrthoDB" id="8471964at2"/>
<keyword evidence="2" id="KW-1185">Reference proteome</keyword>
<dbReference type="Proteomes" id="UP000198418">
    <property type="component" value="Unassembled WGS sequence"/>
</dbReference>
<evidence type="ECO:0000313" key="2">
    <source>
        <dbReference type="Proteomes" id="UP000198418"/>
    </source>
</evidence>
<reference evidence="2" key="1">
    <citation type="submission" date="2017-06" db="EMBL/GenBank/DDBJ databases">
        <authorList>
            <person name="Varghese N."/>
            <person name="Submissions S."/>
        </authorList>
    </citation>
    <scope>NUCLEOTIDE SEQUENCE [LARGE SCALE GENOMIC DNA]</scope>
    <source>
        <strain evidence="2">DSM 137</strain>
    </source>
</reference>
<dbReference type="EMBL" id="FYDG01000040">
    <property type="protein sequence ID" value="SNB84844.1"/>
    <property type="molecule type" value="Genomic_DNA"/>
</dbReference>
<dbReference type="RefSeq" id="WP_088522696.1">
    <property type="nucleotide sequence ID" value="NZ_FYDG01000040.1"/>
</dbReference>
<proteinExistence type="predicted"/>
<gene>
    <name evidence="1" type="ORF">SAMN06265338_1408</name>
</gene>
<protein>
    <submittedName>
        <fullName evidence="1">Uncharacterized protein</fullName>
    </submittedName>
</protein>
<organism evidence="1 2">
    <name type="scientific">Rhodoblastus acidophilus</name>
    <name type="common">Rhodopseudomonas acidophila</name>
    <dbReference type="NCBI Taxonomy" id="1074"/>
    <lineage>
        <taxon>Bacteria</taxon>
        <taxon>Pseudomonadati</taxon>
        <taxon>Pseudomonadota</taxon>
        <taxon>Alphaproteobacteria</taxon>
        <taxon>Hyphomicrobiales</taxon>
        <taxon>Rhodoblastaceae</taxon>
        <taxon>Rhodoblastus</taxon>
    </lineage>
</organism>